<evidence type="ECO:0000313" key="2">
    <source>
        <dbReference type="Proteomes" id="UP000828390"/>
    </source>
</evidence>
<organism evidence="1 2">
    <name type="scientific">Dreissena polymorpha</name>
    <name type="common">Zebra mussel</name>
    <name type="synonym">Mytilus polymorpha</name>
    <dbReference type="NCBI Taxonomy" id="45954"/>
    <lineage>
        <taxon>Eukaryota</taxon>
        <taxon>Metazoa</taxon>
        <taxon>Spiralia</taxon>
        <taxon>Lophotrochozoa</taxon>
        <taxon>Mollusca</taxon>
        <taxon>Bivalvia</taxon>
        <taxon>Autobranchia</taxon>
        <taxon>Heteroconchia</taxon>
        <taxon>Euheterodonta</taxon>
        <taxon>Imparidentia</taxon>
        <taxon>Neoheterodontei</taxon>
        <taxon>Myida</taxon>
        <taxon>Dreissenoidea</taxon>
        <taxon>Dreissenidae</taxon>
        <taxon>Dreissena</taxon>
    </lineage>
</organism>
<dbReference type="EMBL" id="JAIWYP010000005">
    <property type="protein sequence ID" value="KAH3822611.1"/>
    <property type="molecule type" value="Genomic_DNA"/>
</dbReference>
<gene>
    <name evidence="1" type="ORF">DPMN_124397</name>
</gene>
<dbReference type="Proteomes" id="UP000828390">
    <property type="component" value="Unassembled WGS sequence"/>
</dbReference>
<dbReference type="AlphaFoldDB" id="A0A9D4GWA2"/>
<name>A0A9D4GWA2_DREPO</name>
<comment type="caution">
    <text evidence="1">The sequence shown here is derived from an EMBL/GenBank/DDBJ whole genome shotgun (WGS) entry which is preliminary data.</text>
</comment>
<accession>A0A9D4GWA2</accession>
<evidence type="ECO:0000313" key="1">
    <source>
        <dbReference type="EMBL" id="KAH3822611.1"/>
    </source>
</evidence>
<proteinExistence type="predicted"/>
<protein>
    <submittedName>
        <fullName evidence="1">Uncharacterized protein</fullName>
    </submittedName>
</protein>
<reference evidence="1" key="2">
    <citation type="submission" date="2020-11" db="EMBL/GenBank/DDBJ databases">
        <authorList>
            <person name="McCartney M.A."/>
            <person name="Auch B."/>
            <person name="Kono T."/>
            <person name="Mallez S."/>
            <person name="Becker A."/>
            <person name="Gohl D.M."/>
            <person name="Silverstein K.A.T."/>
            <person name="Koren S."/>
            <person name="Bechman K.B."/>
            <person name="Herman A."/>
            <person name="Abrahante J.E."/>
            <person name="Garbe J."/>
        </authorList>
    </citation>
    <scope>NUCLEOTIDE SEQUENCE</scope>
    <source>
        <strain evidence="1">Duluth1</strain>
        <tissue evidence="1">Whole animal</tissue>
    </source>
</reference>
<keyword evidence="2" id="KW-1185">Reference proteome</keyword>
<sequence length="135" mass="15447">MKSMEWLAAEFGPTSGQPHRKHSTKNLPQHSALENYAKYCVTNNASYCDRNYSLPTRLRTGSLYQKKIPQNAFRCTIRVTQMVTSEMTSCRVLWFPSRSPRHVTTATEPTLPSDVSSSFQAFSRKSTMTTVIDFW</sequence>
<reference evidence="1" key="1">
    <citation type="journal article" date="2019" name="bioRxiv">
        <title>The Genome of the Zebra Mussel, Dreissena polymorpha: A Resource for Invasive Species Research.</title>
        <authorList>
            <person name="McCartney M.A."/>
            <person name="Auch B."/>
            <person name="Kono T."/>
            <person name="Mallez S."/>
            <person name="Zhang Y."/>
            <person name="Obille A."/>
            <person name="Becker A."/>
            <person name="Abrahante J.E."/>
            <person name="Garbe J."/>
            <person name="Badalamenti J.P."/>
            <person name="Herman A."/>
            <person name="Mangelson H."/>
            <person name="Liachko I."/>
            <person name="Sullivan S."/>
            <person name="Sone E.D."/>
            <person name="Koren S."/>
            <person name="Silverstein K.A.T."/>
            <person name="Beckman K.B."/>
            <person name="Gohl D.M."/>
        </authorList>
    </citation>
    <scope>NUCLEOTIDE SEQUENCE</scope>
    <source>
        <strain evidence="1">Duluth1</strain>
        <tissue evidence="1">Whole animal</tissue>
    </source>
</reference>